<evidence type="ECO:0000259" key="6">
    <source>
        <dbReference type="PROSITE" id="PS50280"/>
    </source>
</evidence>
<feature type="non-terminal residue" evidence="8">
    <location>
        <position position="1"/>
    </location>
</feature>
<protein>
    <submittedName>
        <fullName evidence="8">SET domain-containing protein</fullName>
    </submittedName>
</protein>
<evidence type="ECO:0000256" key="5">
    <source>
        <dbReference type="SAM" id="MobiDB-lite"/>
    </source>
</evidence>
<feature type="compositionally biased region" description="Polar residues" evidence="5">
    <location>
        <begin position="94"/>
        <end position="104"/>
    </location>
</feature>
<dbReference type="InterPro" id="IPR001214">
    <property type="entry name" value="SET_dom"/>
</dbReference>
<organism evidence="8">
    <name type="scientific">Ostreococcus tauri</name>
    <name type="common">Marine green alga</name>
    <dbReference type="NCBI Taxonomy" id="70448"/>
    <lineage>
        <taxon>Eukaryota</taxon>
        <taxon>Viridiplantae</taxon>
        <taxon>Chlorophyta</taxon>
        <taxon>Mamiellophyceae</taxon>
        <taxon>Mamiellales</taxon>
        <taxon>Bathycoccaceae</taxon>
        <taxon>Ostreococcus</taxon>
    </lineage>
</organism>
<dbReference type="EMBL" id="KZ155831">
    <property type="protein sequence ID" value="OUS43633.1"/>
    <property type="molecule type" value="Genomic_DNA"/>
</dbReference>
<feature type="coiled-coil region" evidence="4">
    <location>
        <begin position="919"/>
        <end position="947"/>
    </location>
</feature>
<dbReference type="PROSITE" id="PS51050">
    <property type="entry name" value="ZF_CW"/>
    <property type="match status" value="2"/>
</dbReference>
<name>A0A1Y5I6C6_OSTTA</name>
<evidence type="ECO:0000256" key="3">
    <source>
        <dbReference type="ARBA" id="ARBA00022833"/>
    </source>
</evidence>
<dbReference type="InterPro" id="IPR045606">
    <property type="entry name" value="ATXR3_C"/>
</dbReference>
<dbReference type="InterPro" id="IPR046341">
    <property type="entry name" value="SET_dom_sf"/>
</dbReference>
<dbReference type="SUPFAM" id="SSF82199">
    <property type="entry name" value="SET domain"/>
    <property type="match status" value="1"/>
</dbReference>
<keyword evidence="2" id="KW-0863">Zinc-finger</keyword>
<dbReference type="SMART" id="SM00317">
    <property type="entry name" value="SET"/>
    <property type="match status" value="1"/>
</dbReference>
<dbReference type="Pfam" id="PF19633">
    <property type="entry name" value="SDG2_C"/>
    <property type="match status" value="1"/>
</dbReference>
<dbReference type="GO" id="GO:0008270">
    <property type="term" value="F:zinc ion binding"/>
    <property type="evidence" value="ECO:0007669"/>
    <property type="project" value="UniProtKB-KW"/>
</dbReference>
<dbReference type="Proteomes" id="UP000195557">
    <property type="component" value="Unassembled WGS sequence"/>
</dbReference>
<dbReference type="Gene3D" id="3.30.40.100">
    <property type="match status" value="2"/>
</dbReference>
<evidence type="ECO:0000313" key="8">
    <source>
        <dbReference type="EMBL" id="OUS43633.1"/>
    </source>
</evidence>
<proteinExistence type="predicted"/>
<sequence>PRFHAVVKDRFCDVVRALAIDVRRPREVQGVAPEALTHASRSSLTSVIALSSIVAIINITRARLSAWIRARTSRTSRCAVTSYSRRDWFNRTKSASVTPSSSNRVAHRARTGGRVPSAFASAHSDNTCESSARGLNCASRHDAPPSLAASSRTSSDDPKSISNSRNGLPAIPNPSALTYASFAVHRRMNARARSSSSRTASNASRSFGLNHRLANFITSDPILRFSSSTSIPISPCVETHTAVSPSQCDREKYVPSNARGATTRGFPRSPSSNRTSLAFTPRPPCVANTRRKNARAINRAEFPPNASTSSSPASALARDVVAAASPPRVVPSRHHTSIVPMSSTPARAHEHARRPANARALARVARASAPPLPHRRLTTQNRATSPIAHRPPSRDDDRAIAARERTASRAGEGWRARLRGDAIGSIAHVKRASLREEVERRANVELGVVSDVDEAWRRMSAAPRRGADAARESWLQCERCDRWRRVPRCVETALGEKGTFVCGDGRDGRFNACRRSQEATDREINAMFDDALKANDETRARIRKELINERVKMTQKRKRLDDLRQREARGEIELHEDGTYTKLVKKSKNGKNGAAASSGSAPPHPGPFDEYGWVQCETDGCGKWRKVAYTVSEELASSYRERFVCAMNADKAHASCSAPQELADEEIDDFNRDQGIRKILHQKAVQDHYAHFANGKGPVPNGLVCVSVKLEDKPKPKPKPIIDEAVPSAPIEEGPEDPADWVPGTPRPYPTPASIGTIPVQVPVTCNSHRGVYLPRRNIFRCYCEQPEHMCANVTGQGDGNMFYGSAWEAHCGRGATRKYKASVRVYLAGPTPQMFIGRWFDHVGLKVVDRGGGGGGGSAKPKKAKSLTKNVIIEVDESFVPGPINQLSLRNLMTVFGFILDGTATGEVKREGDTSEGREKVKEKVKEEKQKTAEELREEVEKELGRLSVVCKSFKIAALTVLKAAGVKKAEKKNADGTALRTQFTVIEEYVDRKDELECQIERSVTLAKNHPYVKGSTTSTANVDDGHPPGWWPSLGVKAERKKLVTEVIEQETYGCDFVTGRDATTTLQKVLPDFSEDDVWALYKHLLSQVNESYGAMTPDTLATQSLALAAEDLAEKFENQGVRMNDMKSIAFSKALWKLASESRVSPEFYAVHRKGFGVVCKEPIKKGEFLIDFLGEIYPPWAWAEKQDAIRLVQKNRGLRDKGPPEFYNMQIERPGGDEEGYSVLFCDAMHENNYAGRLSHTCDPNVEVNLKAINGKYEIHFITNRDIEPGEELAYNYHSCTDNMKEVEAAFCLCGARMCRGSYLNFVGEDNNSQVLNTKHKLIDRQVIAFKAIDRAAEPLNPKQVRCLEQVGFYPGKGLLKCCPSWLLHFVGDLAIYMEEEVNQLPKHILAAAKQEHEKLLLKSPGMEFTYNEKFAKIDALAVRENRTQSIAIMLSKLRRVLTRARDGGAQKSVYECLDKFESAPPPFVRLTDDEVAVQFWGTGTDGFDRSVIRGLLNAMGPHERKRDADEFVKWTSKVEAIADKARKGKMDLRDSLIWLRDELIKLPRDKCARHDLAAALVHFYAMTEQFWQPSPAPEHMGYTSDKVAVREDEVNAWGVGAGGGGDKIVARVEKTYRPGYSGATMLQWHKQEVADPTQHLVANRKGNLTMPDIACCYSSRPNQPLARAGSLEHETWIGHLQNWPEETWPNLSGPWGIGNPQKLIGSPIIDAWMQGKRSIPVKVLAWIKANVRPP</sequence>
<feature type="region of interest" description="Disordered" evidence="5">
    <location>
        <begin position="256"/>
        <end position="286"/>
    </location>
</feature>
<dbReference type="Gene3D" id="2.170.270.10">
    <property type="entry name" value="SET domain"/>
    <property type="match status" value="1"/>
</dbReference>
<dbReference type="PANTHER" id="PTHR46655:SF1">
    <property type="entry name" value="HISTONE-LYSINE N-METHYLTRANSFERASE ATXR3"/>
    <property type="match status" value="1"/>
</dbReference>
<reference evidence="8" key="1">
    <citation type="submission" date="2017-04" db="EMBL/GenBank/DDBJ databases">
        <title>Population genomics of picophytoplankton unveils novel chromosome hypervariability.</title>
        <authorList>
            <consortium name="DOE Joint Genome Institute"/>
            <person name="Blanc-Mathieu R."/>
            <person name="Krasovec M."/>
            <person name="Hebrard M."/>
            <person name="Yau S."/>
            <person name="Desgranges E."/>
            <person name="Martin J."/>
            <person name="Schackwitz W."/>
            <person name="Kuo A."/>
            <person name="Salin G."/>
            <person name="Donnadieu C."/>
            <person name="Desdevises Y."/>
            <person name="Sanchez-Ferandin S."/>
            <person name="Moreau H."/>
            <person name="Rivals E."/>
            <person name="Grigoriev I.V."/>
            <person name="Grimsley N."/>
            <person name="Eyre-Walker A."/>
            <person name="Piganeau G."/>
        </authorList>
    </citation>
    <scope>NUCLEOTIDE SEQUENCE [LARGE SCALE GENOMIC DNA]</scope>
    <source>
        <strain evidence="8">RCC 1115</strain>
    </source>
</reference>
<keyword evidence="4" id="KW-0175">Coiled coil</keyword>
<evidence type="ECO:0000256" key="2">
    <source>
        <dbReference type="ARBA" id="ARBA00022771"/>
    </source>
</evidence>
<evidence type="ECO:0000256" key="1">
    <source>
        <dbReference type="ARBA" id="ARBA00022723"/>
    </source>
</evidence>
<dbReference type="InterPro" id="IPR011124">
    <property type="entry name" value="Znf_CW"/>
</dbReference>
<keyword evidence="1" id="KW-0479">Metal-binding</keyword>
<gene>
    <name evidence="8" type="ORF">BE221DRAFT_80076</name>
</gene>
<dbReference type="eggNOG" id="KOG1080">
    <property type="taxonomic scope" value="Eukaryota"/>
</dbReference>
<feature type="domain" description="CW-type" evidence="7">
    <location>
        <begin position="607"/>
        <end position="664"/>
    </location>
</feature>
<evidence type="ECO:0000259" key="7">
    <source>
        <dbReference type="PROSITE" id="PS51050"/>
    </source>
</evidence>
<dbReference type="PROSITE" id="PS50280">
    <property type="entry name" value="SET"/>
    <property type="match status" value="1"/>
</dbReference>
<dbReference type="PANTHER" id="PTHR46655">
    <property type="entry name" value="HISTONE-LYSINE N-METHYLTRANSFERASE ATXR3"/>
    <property type="match status" value="1"/>
</dbReference>
<feature type="compositionally biased region" description="Low complexity" evidence="5">
    <location>
        <begin position="590"/>
        <end position="601"/>
    </location>
</feature>
<accession>A0A1Y5I6C6</accession>
<dbReference type="Pfam" id="PF00856">
    <property type="entry name" value="SET"/>
    <property type="match status" value="1"/>
</dbReference>
<feature type="region of interest" description="Disordered" evidence="5">
    <location>
        <begin position="139"/>
        <end position="172"/>
    </location>
</feature>
<evidence type="ECO:0000256" key="4">
    <source>
        <dbReference type="SAM" id="Coils"/>
    </source>
</evidence>
<feature type="domain" description="SET" evidence="6">
    <location>
        <begin position="1149"/>
        <end position="1284"/>
    </location>
</feature>
<feature type="region of interest" description="Disordered" evidence="5">
    <location>
        <begin position="587"/>
        <end position="606"/>
    </location>
</feature>
<keyword evidence="3" id="KW-0862">Zinc</keyword>
<feature type="domain" description="CW-type" evidence="7">
    <location>
        <begin position="468"/>
        <end position="521"/>
    </location>
</feature>
<feature type="compositionally biased region" description="Polar residues" evidence="5">
    <location>
        <begin position="269"/>
        <end position="278"/>
    </location>
</feature>
<feature type="region of interest" description="Disordered" evidence="5">
    <location>
        <begin position="326"/>
        <end position="351"/>
    </location>
</feature>
<dbReference type="Pfam" id="PF07496">
    <property type="entry name" value="zf-CW"/>
    <property type="match status" value="2"/>
</dbReference>
<feature type="region of interest" description="Disordered" evidence="5">
    <location>
        <begin position="94"/>
        <end position="125"/>
    </location>
</feature>